<evidence type="ECO:0000313" key="2">
    <source>
        <dbReference type="EMBL" id="TGJ85456.1"/>
    </source>
</evidence>
<evidence type="ECO:0000256" key="1">
    <source>
        <dbReference type="SAM" id="SignalP"/>
    </source>
</evidence>
<feature type="signal peptide" evidence="1">
    <location>
        <begin position="1"/>
        <end position="15"/>
    </location>
</feature>
<dbReference type="EMBL" id="SKBN01000045">
    <property type="protein sequence ID" value="TGJ85456.1"/>
    <property type="molecule type" value="Genomic_DNA"/>
</dbReference>
<protein>
    <submittedName>
        <fullName evidence="2">Uncharacterized protein</fullName>
    </submittedName>
</protein>
<comment type="caution">
    <text evidence="2">The sequence shown here is derived from an EMBL/GenBank/DDBJ whole genome shotgun (WGS) entry which is preliminary data.</text>
</comment>
<gene>
    <name evidence="2" type="ORF">E0Z10_g3312</name>
</gene>
<proteinExistence type="predicted"/>
<reference evidence="2 3" key="1">
    <citation type="submission" date="2019-03" db="EMBL/GenBank/DDBJ databases">
        <title>Draft genome sequence of Xylaria hypoxylon DSM 108379, a ubiquitous saprotrophic-parasitic fungi on hardwood.</title>
        <authorList>
            <person name="Buettner E."/>
            <person name="Leonhardt S."/>
            <person name="Gebauer A.M."/>
            <person name="Liers C."/>
            <person name="Hofrichter M."/>
            <person name="Kellner H."/>
        </authorList>
    </citation>
    <scope>NUCLEOTIDE SEQUENCE [LARGE SCALE GENOMIC DNA]</scope>
    <source>
        <strain evidence="2 3">DSM 108379</strain>
    </source>
</reference>
<evidence type="ECO:0000313" key="3">
    <source>
        <dbReference type="Proteomes" id="UP000297716"/>
    </source>
</evidence>
<organism evidence="2 3">
    <name type="scientific">Xylaria hypoxylon</name>
    <dbReference type="NCBI Taxonomy" id="37992"/>
    <lineage>
        <taxon>Eukaryota</taxon>
        <taxon>Fungi</taxon>
        <taxon>Dikarya</taxon>
        <taxon>Ascomycota</taxon>
        <taxon>Pezizomycotina</taxon>
        <taxon>Sordariomycetes</taxon>
        <taxon>Xylariomycetidae</taxon>
        <taxon>Xylariales</taxon>
        <taxon>Xylariaceae</taxon>
        <taxon>Xylaria</taxon>
    </lineage>
</organism>
<accession>A0A4Z0Z7V4</accession>
<keyword evidence="1" id="KW-0732">Signal</keyword>
<sequence>MKLFLVVLLIQTVSAARTRQPNEINAQQRIQGFAGPMGRVATGGPHSLQNRRAYVNEAPVVSNTASSVETGDIKDIDEAIKDVSISSTEYETTRSISVY</sequence>
<feature type="chain" id="PRO_5021388956" evidence="1">
    <location>
        <begin position="16"/>
        <end position="99"/>
    </location>
</feature>
<keyword evidence="3" id="KW-1185">Reference proteome</keyword>
<dbReference type="OrthoDB" id="10391690at2759"/>
<dbReference type="Proteomes" id="UP000297716">
    <property type="component" value="Unassembled WGS sequence"/>
</dbReference>
<name>A0A4Z0Z7V4_9PEZI</name>
<dbReference type="AlphaFoldDB" id="A0A4Z0Z7V4"/>